<dbReference type="Pfam" id="PF04025">
    <property type="entry name" value="RemA-like"/>
    <property type="match status" value="1"/>
</dbReference>
<accession>A0A1I6PBG1</accession>
<dbReference type="NCBIfam" id="NF046065">
    <property type="entry name" value="MtxRegRemB"/>
    <property type="match status" value="1"/>
</dbReference>
<dbReference type="OrthoDB" id="9811390at2"/>
<reference evidence="2" key="1">
    <citation type="submission" date="2016-10" db="EMBL/GenBank/DDBJ databases">
        <authorList>
            <person name="Varghese N."/>
            <person name="Submissions S."/>
        </authorList>
    </citation>
    <scope>NUCLEOTIDE SEQUENCE [LARGE SCALE GENOMIC DNA]</scope>
    <source>
        <strain evidence="2">DSM 45789</strain>
    </source>
</reference>
<organism evidence="1 2">
    <name type="scientific">Marininema halotolerans</name>
    <dbReference type="NCBI Taxonomy" id="1155944"/>
    <lineage>
        <taxon>Bacteria</taxon>
        <taxon>Bacillati</taxon>
        <taxon>Bacillota</taxon>
        <taxon>Bacilli</taxon>
        <taxon>Bacillales</taxon>
        <taxon>Thermoactinomycetaceae</taxon>
        <taxon>Marininema</taxon>
    </lineage>
</organism>
<name>A0A1I6PBG1_9BACL</name>
<evidence type="ECO:0000313" key="2">
    <source>
        <dbReference type="Proteomes" id="UP000198660"/>
    </source>
</evidence>
<dbReference type="AlphaFoldDB" id="A0A1I6PBG1"/>
<evidence type="ECO:0000313" key="1">
    <source>
        <dbReference type="EMBL" id="SFS37516.1"/>
    </source>
</evidence>
<dbReference type="Proteomes" id="UP000198660">
    <property type="component" value="Unassembled WGS sequence"/>
</dbReference>
<evidence type="ECO:0008006" key="3">
    <source>
        <dbReference type="Google" id="ProtNLM"/>
    </source>
</evidence>
<protein>
    <recommendedName>
        <fullName evidence="3">DUF370 domain-containing protein</fullName>
    </recommendedName>
</protein>
<gene>
    <name evidence="1" type="ORF">SAMN05444972_101482</name>
</gene>
<dbReference type="RefSeq" id="WP_091833271.1">
    <property type="nucleotide sequence ID" value="NZ_FPAA01000001.1"/>
</dbReference>
<dbReference type="InterPro" id="IPR007169">
    <property type="entry name" value="RemA-like"/>
</dbReference>
<sequence length="98" mass="10843">MFIHLGGNKMIRVSEVVTILDAGPRRSPSTLAPFLETARNLGRLEWITTQEEIKSYVVTESTIYASPISSLTLLKRAQLGGNRALGISSIKEVKKEQE</sequence>
<proteinExistence type="predicted"/>
<dbReference type="EMBL" id="FPAA01000001">
    <property type="protein sequence ID" value="SFS37516.1"/>
    <property type="molecule type" value="Genomic_DNA"/>
</dbReference>
<keyword evidence="2" id="KW-1185">Reference proteome</keyword>